<dbReference type="InterPro" id="IPR018833">
    <property type="entry name" value="Rv2993c-like_N"/>
</dbReference>
<reference evidence="6 7" key="1">
    <citation type="submission" date="2019-10" db="EMBL/GenBank/DDBJ databases">
        <title>Actinomadura rubteroloni sp. nov. and Actinomadura macrotermitis sp. nov., isolated from the gut of fungus growing-termite Macrotermes natalensis.</title>
        <authorList>
            <person name="Benndorf R."/>
            <person name="Martin K."/>
            <person name="Kuefner M."/>
            <person name="De Beer W."/>
            <person name="Kaster A.-K."/>
            <person name="Vollmers J."/>
            <person name="Poulsen M."/>
            <person name="Beemelmanns C."/>
        </authorList>
    </citation>
    <scope>NUCLEOTIDE SEQUENCE [LARGE SCALE GENOMIC DNA]</scope>
    <source>
        <strain evidence="6 7">RB68</strain>
    </source>
</reference>
<dbReference type="SUPFAM" id="SSF56529">
    <property type="entry name" value="FAH"/>
    <property type="match status" value="1"/>
</dbReference>
<evidence type="ECO:0000256" key="2">
    <source>
        <dbReference type="ARBA" id="ARBA00022723"/>
    </source>
</evidence>
<comment type="caution">
    <text evidence="6">The sequence shown here is derived from an EMBL/GenBank/DDBJ whole genome shotgun (WGS) entry which is preliminary data.</text>
</comment>
<dbReference type="Gene3D" id="3.90.850.10">
    <property type="entry name" value="Fumarylacetoacetase-like, C-terminal domain"/>
    <property type="match status" value="1"/>
</dbReference>
<dbReference type="Pfam" id="PF10370">
    <property type="entry name" value="Rv2993c-like_N"/>
    <property type="match status" value="1"/>
</dbReference>
<dbReference type="Pfam" id="PF01557">
    <property type="entry name" value="FAA_hydrolase"/>
    <property type="match status" value="1"/>
</dbReference>
<dbReference type="GO" id="GO:0044281">
    <property type="term" value="P:small molecule metabolic process"/>
    <property type="evidence" value="ECO:0007669"/>
    <property type="project" value="UniProtKB-ARBA"/>
</dbReference>
<protein>
    <submittedName>
        <fullName evidence="6">Uncharacterized protein</fullName>
    </submittedName>
</protein>
<proteinExistence type="inferred from homology"/>
<dbReference type="InterPro" id="IPR051121">
    <property type="entry name" value="FAH"/>
</dbReference>
<evidence type="ECO:0000259" key="4">
    <source>
        <dbReference type="Pfam" id="PF01557"/>
    </source>
</evidence>
<feature type="domain" description="Rv2993c-like N-terminal" evidence="5">
    <location>
        <begin position="1"/>
        <end position="52"/>
    </location>
</feature>
<evidence type="ECO:0000256" key="3">
    <source>
        <dbReference type="SAM" id="MobiDB-lite"/>
    </source>
</evidence>
<accession>A0A7K0BU33</accession>
<dbReference type="PANTHER" id="PTHR42796:SF4">
    <property type="entry name" value="FUMARYLACETOACETATE HYDROLASE DOMAIN-CONTAINING PROTEIN 2A"/>
    <property type="match status" value="1"/>
</dbReference>
<name>A0A7K0BU33_9ACTN</name>
<feature type="region of interest" description="Disordered" evidence="3">
    <location>
        <begin position="251"/>
        <end position="274"/>
    </location>
</feature>
<evidence type="ECO:0000313" key="7">
    <source>
        <dbReference type="Proteomes" id="UP000487268"/>
    </source>
</evidence>
<gene>
    <name evidence="6" type="ORF">ACRB68_27220</name>
</gene>
<evidence type="ECO:0000256" key="1">
    <source>
        <dbReference type="ARBA" id="ARBA00010211"/>
    </source>
</evidence>
<dbReference type="InterPro" id="IPR036663">
    <property type="entry name" value="Fumarylacetoacetase_C_sf"/>
</dbReference>
<dbReference type="GO" id="GO:0003824">
    <property type="term" value="F:catalytic activity"/>
    <property type="evidence" value="ECO:0007669"/>
    <property type="project" value="InterPro"/>
</dbReference>
<dbReference type="Proteomes" id="UP000487268">
    <property type="component" value="Unassembled WGS sequence"/>
</dbReference>
<dbReference type="RefSeq" id="WP_194293306.1">
    <property type="nucleotide sequence ID" value="NZ_WEGH01000002.1"/>
</dbReference>
<sequence>MLVCRYSDGGRRGYGRVDDDHVVPADYDRDTRRWVRRSGPARPISEVTVLAPAEPTKVVCIALNHGTGRPADPASTAVVLKPPSSLTGPWTSIGHPGRPWLLKHEAELAIVIGTRCKKVLPAHAEEVVAGYTCANDITAYAHPQDGGAPAGDLVWAKHFDGCTPLGPWLATDLDVADAEITCSVDGAIRQRGSTRELRTPVHDVIALVSEHMTLLPGDVILTGTPAGSGPLPPGSRVEVAIEGIGALCNTIDEPSGAAREPDAAGSERERSFTP</sequence>
<feature type="domain" description="Fumarylacetoacetase-like C-terminal" evidence="4">
    <location>
        <begin position="72"/>
        <end position="251"/>
    </location>
</feature>
<dbReference type="InterPro" id="IPR011234">
    <property type="entry name" value="Fumarylacetoacetase-like_C"/>
</dbReference>
<dbReference type="AlphaFoldDB" id="A0A7K0BU33"/>
<evidence type="ECO:0000259" key="5">
    <source>
        <dbReference type="Pfam" id="PF10370"/>
    </source>
</evidence>
<keyword evidence="2" id="KW-0479">Metal-binding</keyword>
<organism evidence="6 7">
    <name type="scientific">Actinomadura macrotermitis</name>
    <dbReference type="NCBI Taxonomy" id="2585200"/>
    <lineage>
        <taxon>Bacteria</taxon>
        <taxon>Bacillati</taxon>
        <taxon>Actinomycetota</taxon>
        <taxon>Actinomycetes</taxon>
        <taxon>Streptosporangiales</taxon>
        <taxon>Thermomonosporaceae</taxon>
        <taxon>Actinomadura</taxon>
    </lineage>
</organism>
<evidence type="ECO:0000313" key="6">
    <source>
        <dbReference type="EMBL" id="MQY04661.1"/>
    </source>
</evidence>
<comment type="similarity">
    <text evidence="1">Belongs to the FAH family.</text>
</comment>
<dbReference type="EMBL" id="WEGH01000002">
    <property type="protein sequence ID" value="MQY04661.1"/>
    <property type="molecule type" value="Genomic_DNA"/>
</dbReference>
<dbReference type="PANTHER" id="PTHR42796">
    <property type="entry name" value="FUMARYLACETOACETATE HYDROLASE DOMAIN-CONTAINING PROTEIN 2A-RELATED"/>
    <property type="match status" value="1"/>
</dbReference>
<dbReference type="GO" id="GO:0046872">
    <property type="term" value="F:metal ion binding"/>
    <property type="evidence" value="ECO:0007669"/>
    <property type="project" value="UniProtKB-KW"/>
</dbReference>
<keyword evidence="7" id="KW-1185">Reference proteome</keyword>
<feature type="compositionally biased region" description="Basic and acidic residues" evidence="3">
    <location>
        <begin position="259"/>
        <end position="274"/>
    </location>
</feature>